<dbReference type="InterPro" id="IPR013679">
    <property type="entry name" value="SPP_C"/>
</dbReference>
<dbReference type="Gene3D" id="3.40.50.1000">
    <property type="entry name" value="HAD superfamily/HAD-like"/>
    <property type="match status" value="1"/>
</dbReference>
<reference evidence="11" key="1">
    <citation type="submission" date="2024-02" db="EMBL/GenBank/DDBJ databases">
        <authorList>
            <consortium name="ELIXIR-Norway"/>
            <consortium name="Elixir Norway"/>
        </authorList>
    </citation>
    <scope>NUCLEOTIDE SEQUENCE</scope>
</reference>
<dbReference type="InterPro" id="IPR006380">
    <property type="entry name" value="SPP-like_dom"/>
</dbReference>
<comment type="subunit">
    <text evidence="4 8">Homodimer.</text>
</comment>
<evidence type="ECO:0000256" key="7">
    <source>
        <dbReference type="ARBA" id="ARBA00048036"/>
    </source>
</evidence>
<feature type="domain" description="Sucrose phosphatase-like" evidence="9">
    <location>
        <begin position="8"/>
        <end position="258"/>
    </location>
</feature>
<keyword evidence="12" id="KW-1185">Reference proteome</keyword>
<dbReference type="PANTHER" id="PTHR46521">
    <property type="entry name" value="SUCROSE-PHOSPHATASE 2-RELATED"/>
    <property type="match status" value="1"/>
</dbReference>
<evidence type="ECO:0000256" key="5">
    <source>
        <dbReference type="ARBA" id="ARBA00022801"/>
    </source>
</evidence>
<dbReference type="EMBL" id="OZ019894">
    <property type="protein sequence ID" value="CAK9216051.1"/>
    <property type="molecule type" value="Genomic_DNA"/>
</dbReference>
<comment type="catalytic activity">
    <reaction evidence="7 8">
        <text>sucrose 6(F)-phosphate + H2O = sucrose + phosphate</text>
        <dbReference type="Rhea" id="RHEA:19289"/>
        <dbReference type="ChEBI" id="CHEBI:15377"/>
        <dbReference type="ChEBI" id="CHEBI:17992"/>
        <dbReference type="ChEBI" id="CHEBI:43474"/>
        <dbReference type="ChEBI" id="CHEBI:57723"/>
        <dbReference type="EC" id="3.1.3.24"/>
    </reaction>
</comment>
<dbReference type="NCBIfam" id="TIGR01484">
    <property type="entry name" value="HAD-SF-IIB"/>
    <property type="match status" value="1"/>
</dbReference>
<keyword evidence="6 8" id="KW-0460">Magnesium</keyword>
<evidence type="ECO:0000256" key="1">
    <source>
        <dbReference type="ARBA" id="ARBA00001946"/>
    </source>
</evidence>
<proteinExistence type="inferred from homology"/>
<accession>A0ABP0UA77</accession>
<feature type="domain" description="Sucrose-phosphatase C-terminal" evidence="10">
    <location>
        <begin position="288"/>
        <end position="415"/>
    </location>
</feature>
<sequence>MEFMGAPRLMIVSDLDSTMVDHADHESKSLLRFGALWQAEYNHDSLLVFSTGRSPTLYFELRSEVPLLTPGIAIMSVGTEIMYGDTMTPDYGWVEELSQGWDRSAVVEVANEMQLKYQCDSEQRPHKVSFHVKKEESVHVIPMLTQKLEARGLNIKLIYSGGLDLDVLPKAAGKGQALAYLLRKLKSEGRSPAQTLVCGDSGNDAELFSVPGVRGVIVGNAQEELLHWHEQHVGDKSHIFCATERCAAAIIQAMEHFDIQPNLSPRDRPVPRTVHDKLAPKADAISVAHEVVEYLMLLEQWLRGDVEGTDEVFNRLKFSLAEDSNRVCAWGILENPHEHINCLRHHHGSQKGKLFHIWADRVRSVRLSDDTWLVRFDKWERSDKALTCALTTSLLQANKDFPNGVYWKFIHETWLSGYEGTVPIRKI</sequence>
<evidence type="ECO:0000256" key="4">
    <source>
        <dbReference type="ARBA" id="ARBA00011738"/>
    </source>
</evidence>
<dbReference type="InterPro" id="IPR051518">
    <property type="entry name" value="Sucrose_Phosphatase"/>
</dbReference>
<dbReference type="Gene3D" id="3.10.450.50">
    <property type="match status" value="1"/>
</dbReference>
<dbReference type="InterPro" id="IPR006379">
    <property type="entry name" value="HAD-SF_hydro_IIB"/>
</dbReference>
<organism evidence="11 12">
    <name type="scientific">Sphagnum troendelagicum</name>
    <dbReference type="NCBI Taxonomy" id="128251"/>
    <lineage>
        <taxon>Eukaryota</taxon>
        <taxon>Viridiplantae</taxon>
        <taxon>Streptophyta</taxon>
        <taxon>Embryophyta</taxon>
        <taxon>Bryophyta</taxon>
        <taxon>Sphagnophytina</taxon>
        <taxon>Sphagnopsida</taxon>
        <taxon>Sphagnales</taxon>
        <taxon>Sphagnaceae</taxon>
        <taxon>Sphagnum</taxon>
    </lineage>
</organism>
<dbReference type="EC" id="3.1.3.24" evidence="8"/>
<gene>
    <name evidence="11" type="ORF">CSSPTR1EN2_LOCUS13200</name>
</gene>
<comment type="cofactor">
    <cofactor evidence="1 8">
        <name>Mg(2+)</name>
        <dbReference type="ChEBI" id="CHEBI:18420"/>
    </cofactor>
</comment>
<evidence type="ECO:0000256" key="8">
    <source>
        <dbReference type="RuleBase" id="RU368007"/>
    </source>
</evidence>
<comment type="function">
    <text evidence="8">Catalyzes the final step of sucrose synthesis.</text>
</comment>
<dbReference type="SFLD" id="SFLDG01141">
    <property type="entry name" value="C2.B.1:_Sucrose_Phosphatase_Li"/>
    <property type="match status" value="1"/>
</dbReference>
<dbReference type="SFLD" id="SFLDS00003">
    <property type="entry name" value="Haloacid_Dehalogenase"/>
    <property type="match status" value="1"/>
</dbReference>
<dbReference type="SFLD" id="SFLDF00043">
    <property type="entry name" value="sucrose-phosphatase"/>
    <property type="match status" value="1"/>
</dbReference>
<evidence type="ECO:0000256" key="2">
    <source>
        <dbReference type="ARBA" id="ARBA00005070"/>
    </source>
</evidence>
<dbReference type="InterPro" id="IPR032710">
    <property type="entry name" value="NTF2-like_dom_sf"/>
</dbReference>
<dbReference type="InterPro" id="IPR036412">
    <property type="entry name" value="HAD-like_sf"/>
</dbReference>
<dbReference type="Proteomes" id="UP001497512">
    <property type="component" value="Chromosome 2"/>
</dbReference>
<dbReference type="InterPro" id="IPR023214">
    <property type="entry name" value="HAD_sf"/>
</dbReference>
<comment type="pathway">
    <text evidence="2 8">Glycan biosynthesis; sucrose biosynthesis; sucrose from D-fructose 6-phosphate and UDP-alpha-D-glucose: step 2/2.</text>
</comment>
<dbReference type="Pfam" id="PF05116">
    <property type="entry name" value="S6PP"/>
    <property type="match status" value="1"/>
</dbReference>
<evidence type="ECO:0000313" key="12">
    <source>
        <dbReference type="Proteomes" id="UP001497512"/>
    </source>
</evidence>
<dbReference type="SUPFAM" id="SSF54427">
    <property type="entry name" value="NTF2-like"/>
    <property type="match status" value="1"/>
</dbReference>
<keyword evidence="5 8" id="KW-0378">Hydrolase</keyword>
<dbReference type="Pfam" id="PF08472">
    <property type="entry name" value="S6PP_C"/>
    <property type="match status" value="1"/>
</dbReference>
<protein>
    <recommendedName>
        <fullName evidence="8">Sucrose-phosphatase</fullName>
        <ecNumber evidence="8">3.1.3.24</ecNumber>
    </recommendedName>
</protein>
<dbReference type="InterPro" id="IPR012847">
    <property type="entry name" value="Sucrose_phosphatase_pln/cyn"/>
</dbReference>
<dbReference type="SFLD" id="SFLDG01140">
    <property type="entry name" value="C2.B:_Phosphomannomutase_and_P"/>
    <property type="match status" value="1"/>
</dbReference>
<dbReference type="NCBIfam" id="TIGR01482">
    <property type="entry name" value="SPP-subfamily"/>
    <property type="match status" value="1"/>
</dbReference>
<evidence type="ECO:0000256" key="6">
    <source>
        <dbReference type="ARBA" id="ARBA00022842"/>
    </source>
</evidence>
<comment type="similarity">
    <text evidence="3 8">Belongs to the sucrose phosphatase family.</text>
</comment>
<evidence type="ECO:0000256" key="3">
    <source>
        <dbReference type="ARBA" id="ARBA00007211"/>
    </source>
</evidence>
<dbReference type="CDD" id="cd02605">
    <property type="entry name" value="HAD_SPP"/>
    <property type="match status" value="1"/>
</dbReference>
<evidence type="ECO:0000313" key="11">
    <source>
        <dbReference type="EMBL" id="CAK9216051.1"/>
    </source>
</evidence>
<name>A0ABP0UA77_9BRYO</name>
<evidence type="ECO:0000259" key="9">
    <source>
        <dbReference type="Pfam" id="PF05116"/>
    </source>
</evidence>
<dbReference type="Gene3D" id="3.90.1070.10">
    <property type="match status" value="1"/>
</dbReference>
<dbReference type="NCBIfam" id="TIGR01485">
    <property type="entry name" value="SPP_plant-cyano"/>
    <property type="match status" value="1"/>
</dbReference>
<evidence type="ECO:0000259" key="10">
    <source>
        <dbReference type="Pfam" id="PF08472"/>
    </source>
</evidence>
<dbReference type="SUPFAM" id="SSF56784">
    <property type="entry name" value="HAD-like"/>
    <property type="match status" value="1"/>
</dbReference>
<dbReference type="PANTHER" id="PTHR46521:SF4">
    <property type="entry name" value="SUCROSE-PHOSPHATASE 2-RELATED"/>
    <property type="match status" value="1"/>
</dbReference>